<dbReference type="GO" id="GO:1990904">
    <property type="term" value="C:ribonucleoprotein complex"/>
    <property type="evidence" value="ECO:0007669"/>
    <property type="project" value="TreeGrafter"/>
</dbReference>
<reference evidence="2" key="1">
    <citation type="submission" date="2023-06" db="EMBL/GenBank/DDBJ databases">
        <authorList>
            <person name="Kurt Z."/>
        </authorList>
    </citation>
    <scope>NUCLEOTIDE SEQUENCE</scope>
</reference>
<dbReference type="GO" id="GO:0005829">
    <property type="term" value="C:cytosol"/>
    <property type="evidence" value="ECO:0007669"/>
    <property type="project" value="TreeGrafter"/>
</dbReference>
<dbReference type="InterPro" id="IPR027417">
    <property type="entry name" value="P-loop_NTPase"/>
</dbReference>
<dbReference type="InterPro" id="IPR005225">
    <property type="entry name" value="Small_GTP-bd"/>
</dbReference>
<dbReference type="InterPro" id="IPR000795">
    <property type="entry name" value="T_Tr_GTP-bd_dom"/>
</dbReference>
<dbReference type="EMBL" id="CATOUU010000968">
    <property type="protein sequence ID" value="CAI9963496.1"/>
    <property type="molecule type" value="Genomic_DNA"/>
</dbReference>
<dbReference type="PRINTS" id="PR00315">
    <property type="entry name" value="ELONGATNFCT"/>
</dbReference>
<evidence type="ECO:0000313" key="4">
    <source>
        <dbReference type="Proteomes" id="UP001642409"/>
    </source>
</evidence>
<dbReference type="AlphaFoldDB" id="A0AA86QPL5"/>
<dbReference type="Proteomes" id="UP001642409">
    <property type="component" value="Unassembled WGS sequence"/>
</dbReference>
<protein>
    <submittedName>
        <fullName evidence="2">Elongation factor 2</fullName>
    </submittedName>
    <submittedName>
        <fullName evidence="3">Elongation_factor 2</fullName>
    </submittedName>
</protein>
<evidence type="ECO:0000313" key="2">
    <source>
        <dbReference type="EMBL" id="CAI9963496.1"/>
    </source>
</evidence>
<dbReference type="PROSITE" id="PS51722">
    <property type="entry name" value="G_TR_2"/>
    <property type="match status" value="1"/>
</dbReference>
<accession>A0AA86QPL5</accession>
<keyword evidence="2" id="KW-0251">Elongation factor</keyword>
<evidence type="ECO:0000259" key="1">
    <source>
        <dbReference type="PROSITE" id="PS51722"/>
    </source>
</evidence>
<dbReference type="GO" id="GO:0005525">
    <property type="term" value="F:GTP binding"/>
    <property type="evidence" value="ECO:0007669"/>
    <property type="project" value="InterPro"/>
</dbReference>
<gene>
    <name evidence="2" type="ORF">HINF_LOCUS51141</name>
    <name evidence="3" type="ORF">HINF_LOCUS54957</name>
</gene>
<dbReference type="Gene3D" id="3.40.50.300">
    <property type="entry name" value="P-loop containing nucleotide triphosphate hydrolases"/>
    <property type="match status" value="1"/>
</dbReference>
<reference evidence="3 4" key="2">
    <citation type="submission" date="2024-07" db="EMBL/GenBank/DDBJ databases">
        <authorList>
            <person name="Akdeniz Z."/>
        </authorList>
    </citation>
    <scope>NUCLEOTIDE SEQUENCE [LARGE SCALE GENOMIC DNA]</scope>
</reference>
<organism evidence="2">
    <name type="scientific">Hexamita inflata</name>
    <dbReference type="NCBI Taxonomy" id="28002"/>
    <lineage>
        <taxon>Eukaryota</taxon>
        <taxon>Metamonada</taxon>
        <taxon>Diplomonadida</taxon>
        <taxon>Hexamitidae</taxon>
        <taxon>Hexamitinae</taxon>
        <taxon>Hexamita</taxon>
    </lineage>
</organism>
<keyword evidence="4" id="KW-1185">Reference proteome</keyword>
<name>A0AA86QPL5_9EUKA</name>
<proteinExistence type="predicted"/>
<comment type="caution">
    <text evidence="2">The sequence shown here is derived from an EMBL/GenBank/DDBJ whole genome shotgun (WGS) entry which is preliminary data.</text>
</comment>
<feature type="domain" description="Tr-type G" evidence="1">
    <location>
        <begin position="13"/>
        <end position="237"/>
    </location>
</feature>
<dbReference type="GO" id="GO:0003924">
    <property type="term" value="F:GTPase activity"/>
    <property type="evidence" value="ECO:0007669"/>
    <property type="project" value="InterPro"/>
</dbReference>
<dbReference type="GO" id="GO:0003746">
    <property type="term" value="F:translation elongation factor activity"/>
    <property type="evidence" value="ECO:0007669"/>
    <property type="project" value="UniProtKB-KW"/>
</dbReference>
<dbReference type="SUPFAM" id="SSF52540">
    <property type="entry name" value="P-loop containing nucleoside triphosphate hydrolases"/>
    <property type="match status" value="1"/>
</dbReference>
<dbReference type="NCBIfam" id="TIGR00231">
    <property type="entry name" value="small_GTP"/>
    <property type="match status" value="1"/>
</dbReference>
<evidence type="ECO:0000313" key="3">
    <source>
        <dbReference type="EMBL" id="CAL6071043.1"/>
    </source>
</evidence>
<dbReference type="Gene3D" id="3.30.70.240">
    <property type="match status" value="1"/>
</dbReference>
<keyword evidence="2" id="KW-0648">Protein biosynthesis</keyword>
<dbReference type="GO" id="GO:0043022">
    <property type="term" value="F:ribosome binding"/>
    <property type="evidence" value="ECO:0007669"/>
    <property type="project" value="TreeGrafter"/>
</dbReference>
<dbReference type="PANTHER" id="PTHR42908:SF3">
    <property type="entry name" value="ELONGATION FACTOR-LIKE GTPASE 1"/>
    <property type="match status" value="1"/>
</dbReference>
<dbReference type="GO" id="GO:0042256">
    <property type="term" value="P:cytosolic ribosome assembly"/>
    <property type="evidence" value="ECO:0007669"/>
    <property type="project" value="TreeGrafter"/>
</dbReference>
<sequence length="974" mass="111822">MQEFIQKLQMMPNNVRNITIAAHIDHGKTTLSDSLLATNDMLNTSQQGKIRLLDFLPIEQQRFITVKSSSVSLVHLSTNFRVQSMFQKAKVPTLVQLFDSPGHCDFSQEVMTSLSICDGAVLLIDVVEGVRSQTYSIIQQLLALKLDIVLCLNKVDRLFDELKLTSLEIFYKILQTISDVNKIFQQIVKQDYFQLDKNVIIACGYAGWGFTLPGLVDQLKTMDALKDIENEELVSYLARSDCYLTTNGIKFGPNQSPLLVQTVLDGIHSIYAITQDLEKNKKKIMKTFLKMTQREMQWSFNTPSSCREHILSQAFPLGKQVLDCVILNIKPPHTTQNSYVKKVEKFDCGDFVALCSKQLTDIDVEDFNHEVKNTERYMCLMRIVKQNQLNQMFLNKEFQCINGVKFKIMGLFQPLGKVFKRINYFNLTAGMIIGIETDVQLPNNCMIFQQQVQNTENQVDELDALSFKASNKVDIVQIQPEQISELKAKFVKIQEKVLQVQQPLINVTLVPDCIQHYTDFIEKVKHYAEKEMSVKFELSKAGDIQLIVCGDVHLDLCVEAINKIVDYDFRIGQIHMQVFETIIDGQSILKQQKSGTYEDIVVEHQYEVDQFLQLEQETLTIATLQQKLMNFPQLTQSEQQQVLPVYFQEIGKQYKNIKPKSSGNIVASEGLIIAEITEDAINAERFKVFMYAQSNVQQENAYYQDAFNNKLYFNNDVPNKLRKPIQKAFEVNMSQGPLCFEQMRDVSVIVDYESEQIQVTKENYFNMIQSSVEHFFIRLSDSFVTLNNDLTVLLRASLTESNLRILEHHFEVQISIQQDMMPTLTKILTKIRAKDVQYDCKTIYNQLVVTINAFVPESYGLMLGSLLRQETSGYAQLQFKSQKFIMNEEDPRHVNIALTEEEIIEFGVQGKNKKSDQKAVKSNTKMVGENVKIDEDVGANIAQRIVNQVLRQKGLYVGEIVEDAEKQRTVKRNR</sequence>
<dbReference type="EMBL" id="CAXDID020000288">
    <property type="protein sequence ID" value="CAL6071043.1"/>
    <property type="molecule type" value="Genomic_DNA"/>
</dbReference>
<dbReference type="Pfam" id="PF00009">
    <property type="entry name" value="GTP_EFTU"/>
    <property type="match status" value="1"/>
</dbReference>
<dbReference type="PANTHER" id="PTHR42908">
    <property type="entry name" value="TRANSLATION ELONGATION FACTOR-RELATED"/>
    <property type="match status" value="1"/>
</dbReference>